<evidence type="ECO:0000313" key="3">
    <source>
        <dbReference type="Proteomes" id="UP000294894"/>
    </source>
</evidence>
<accession>A0A4P7GN78</accession>
<dbReference type="KEGG" id="noy:EXE57_14540"/>
<protein>
    <recommendedName>
        <fullName evidence="4">DUF3352 domain-containing protein</fullName>
    </recommendedName>
</protein>
<reference evidence="2 3" key="1">
    <citation type="submission" date="2019-03" db="EMBL/GenBank/DDBJ databases">
        <title>Three New Species of Nocardioides, Nocardioides euryhalodurans sp. nov., Nocardioides seonyuensis sp. nov. and Nocardioides eburneoflavus sp. nov., Iolated from Soil.</title>
        <authorList>
            <person name="Roh S.G."/>
            <person name="Lee C."/>
            <person name="Kim M.-K."/>
            <person name="Kim S.B."/>
        </authorList>
    </citation>
    <scope>NUCLEOTIDE SEQUENCE [LARGE SCALE GENOMIC DNA]</scope>
    <source>
        <strain evidence="2 3">MMS17-SY117</strain>
    </source>
</reference>
<evidence type="ECO:0008006" key="4">
    <source>
        <dbReference type="Google" id="ProtNLM"/>
    </source>
</evidence>
<feature type="transmembrane region" description="Helical" evidence="1">
    <location>
        <begin position="6"/>
        <end position="24"/>
    </location>
</feature>
<keyword evidence="1" id="KW-0812">Transmembrane</keyword>
<keyword evidence="1" id="KW-0472">Membrane</keyword>
<organism evidence="2 3">
    <name type="scientific">Nocardioides euryhalodurans</name>
    <dbReference type="NCBI Taxonomy" id="2518370"/>
    <lineage>
        <taxon>Bacteria</taxon>
        <taxon>Bacillati</taxon>
        <taxon>Actinomycetota</taxon>
        <taxon>Actinomycetes</taxon>
        <taxon>Propionibacteriales</taxon>
        <taxon>Nocardioidaceae</taxon>
        <taxon>Nocardioides</taxon>
    </lineage>
</organism>
<evidence type="ECO:0000256" key="1">
    <source>
        <dbReference type="SAM" id="Phobius"/>
    </source>
</evidence>
<sequence>MKRWPAVVVAGLVVVLVAGGVLWWRSSQQTDLQRAVALAPEGSQRLTWTDWAGVRRELGAGGLSGSSGTGELATFLDDAYDADLSPMSSLVESAETMQAEYGFSPATLEWELFTQSPDGAAVLMKLPEDADTDALADGLEELGYTPPDEEGGTWRGGADLLPAIGTLTPELQYLALDADQGVVVASDTGDYAERAMESVTGEADAVSGLDEVVEAVGTPLAAAVYDADVACSSLSMGNAGPADQDQADQLVEAAGEVNPLTGFAMGLLPDRDVRVAMSLETEDQARADADSRAALAAGPAPGQGGEFGDRFRLGRVAAEGEVVTMELDPVEGSYVLSDLTSGPVLFATC</sequence>
<keyword evidence="1" id="KW-1133">Transmembrane helix</keyword>
<dbReference type="OrthoDB" id="3772356at2"/>
<gene>
    <name evidence="2" type="ORF">EXE57_14540</name>
</gene>
<dbReference type="AlphaFoldDB" id="A0A4P7GN78"/>
<evidence type="ECO:0000313" key="2">
    <source>
        <dbReference type="EMBL" id="QBR93344.1"/>
    </source>
</evidence>
<dbReference type="RefSeq" id="WP_135078684.1">
    <property type="nucleotide sequence ID" value="NZ_CP038267.1"/>
</dbReference>
<dbReference type="EMBL" id="CP038267">
    <property type="protein sequence ID" value="QBR93344.1"/>
    <property type="molecule type" value="Genomic_DNA"/>
</dbReference>
<keyword evidence="3" id="KW-1185">Reference proteome</keyword>
<proteinExistence type="predicted"/>
<dbReference type="Proteomes" id="UP000294894">
    <property type="component" value="Chromosome"/>
</dbReference>
<name>A0A4P7GN78_9ACTN</name>